<name>A0A0R3MIA7_9BRAD</name>
<evidence type="ECO:0000313" key="2">
    <source>
        <dbReference type="Proteomes" id="UP000051660"/>
    </source>
</evidence>
<dbReference type="EMBL" id="LLYB01000120">
    <property type="protein sequence ID" value="KRR17509.1"/>
    <property type="molecule type" value="Genomic_DNA"/>
</dbReference>
<comment type="caution">
    <text evidence="1">The sequence shown here is derived from an EMBL/GenBank/DDBJ whole genome shotgun (WGS) entry which is preliminary data.</text>
</comment>
<organism evidence="1 2">
    <name type="scientific">Bradyrhizobium lablabi</name>
    <dbReference type="NCBI Taxonomy" id="722472"/>
    <lineage>
        <taxon>Bacteria</taxon>
        <taxon>Pseudomonadati</taxon>
        <taxon>Pseudomonadota</taxon>
        <taxon>Alphaproteobacteria</taxon>
        <taxon>Hyphomicrobiales</taxon>
        <taxon>Nitrobacteraceae</taxon>
        <taxon>Bradyrhizobium</taxon>
    </lineage>
</organism>
<protein>
    <submittedName>
        <fullName evidence="1">Uncharacterized protein</fullName>
    </submittedName>
</protein>
<accession>A0A0R3MIA7</accession>
<dbReference type="Proteomes" id="UP000051660">
    <property type="component" value="Unassembled WGS sequence"/>
</dbReference>
<gene>
    <name evidence="1" type="ORF">CQ14_36755</name>
</gene>
<sequence>MLTWSQLILQTPVAIAVRPRRIFVRATGVETIRLEPNFNTLQRLTSFGAKRGIKLGNGRNVYG</sequence>
<proteinExistence type="predicted"/>
<dbReference type="AlphaFoldDB" id="A0A0R3MIA7"/>
<evidence type="ECO:0000313" key="1">
    <source>
        <dbReference type="EMBL" id="KRR17509.1"/>
    </source>
</evidence>
<reference evidence="1 2" key="1">
    <citation type="submission" date="2014-03" db="EMBL/GenBank/DDBJ databases">
        <title>Bradyrhizobium valentinum sp. nov., isolated from effective nodules of Lupinus mariae-josephae, a lupine endemic of basic-lime soils in Eastern Spain.</title>
        <authorList>
            <person name="Duran D."/>
            <person name="Rey L."/>
            <person name="Navarro A."/>
            <person name="Busquets A."/>
            <person name="Imperial J."/>
            <person name="Ruiz-Argueso T."/>
        </authorList>
    </citation>
    <scope>NUCLEOTIDE SEQUENCE [LARGE SCALE GENOMIC DNA]</scope>
    <source>
        <strain evidence="1 2">CCBAU 23086</strain>
    </source>
</reference>